<keyword evidence="2" id="KW-1133">Transmembrane helix</keyword>
<proteinExistence type="predicted"/>
<feature type="region of interest" description="Disordered" evidence="1">
    <location>
        <begin position="73"/>
        <end position="105"/>
    </location>
</feature>
<name>A0A6J4IA08_9ACTN</name>
<organism evidence="3">
    <name type="scientific">uncultured Mycobacteriales bacterium</name>
    <dbReference type="NCBI Taxonomy" id="581187"/>
    <lineage>
        <taxon>Bacteria</taxon>
        <taxon>Bacillati</taxon>
        <taxon>Actinomycetota</taxon>
        <taxon>Actinomycetes</taxon>
        <taxon>Mycobacteriales</taxon>
        <taxon>environmental samples</taxon>
    </lineage>
</organism>
<dbReference type="EMBL" id="CADCTP010000148">
    <property type="protein sequence ID" value="CAA9244568.1"/>
    <property type="molecule type" value="Genomic_DNA"/>
</dbReference>
<evidence type="ECO:0000256" key="1">
    <source>
        <dbReference type="SAM" id="MobiDB-lite"/>
    </source>
</evidence>
<keyword evidence="2" id="KW-0472">Membrane</keyword>
<accession>A0A6J4IA08</accession>
<feature type="transmembrane region" description="Helical" evidence="2">
    <location>
        <begin position="46"/>
        <end position="66"/>
    </location>
</feature>
<gene>
    <name evidence="3" type="ORF">AVDCRST_MAG41-1625</name>
</gene>
<dbReference type="AlphaFoldDB" id="A0A6J4IA08"/>
<evidence type="ECO:0000313" key="3">
    <source>
        <dbReference type="EMBL" id="CAA9244568.1"/>
    </source>
</evidence>
<protein>
    <recommendedName>
        <fullName evidence="4">DNA-binding transcriptional regulator of glucitol operon</fullName>
    </recommendedName>
</protein>
<reference evidence="3" key="1">
    <citation type="submission" date="2020-02" db="EMBL/GenBank/DDBJ databases">
        <authorList>
            <person name="Meier V. D."/>
        </authorList>
    </citation>
    <scope>NUCLEOTIDE SEQUENCE</scope>
    <source>
        <strain evidence="3">AVDCRST_MAG41</strain>
    </source>
</reference>
<feature type="transmembrane region" description="Helical" evidence="2">
    <location>
        <begin position="12"/>
        <end position="34"/>
    </location>
</feature>
<evidence type="ECO:0008006" key="4">
    <source>
        <dbReference type="Google" id="ProtNLM"/>
    </source>
</evidence>
<evidence type="ECO:0000256" key="2">
    <source>
        <dbReference type="SAM" id="Phobius"/>
    </source>
</evidence>
<sequence length="122" mass="14196">MENVRRLLHPKWLIWHVVVLVLFVTFLRLGVWQWQSAVRTRSPQNMGYALQWPFFALFGVAVWIRICRDAVRPPKEFRPRPGRPARRPPPEPAAAPAPVTDEEDPELAAYNRYLAKLDEGAR</sequence>
<keyword evidence="2" id="KW-0812">Transmembrane</keyword>